<keyword evidence="2" id="KW-1185">Reference proteome</keyword>
<evidence type="ECO:0000313" key="1">
    <source>
        <dbReference type="EMBL" id="VDK81704.1"/>
    </source>
</evidence>
<sequence>MCRQKYGADFCRKMKMACFELMRVAVPMFANGTTNIVQLPQSVVICISSGG</sequence>
<name>A0A0M3KKQ7_ANISI</name>
<evidence type="ECO:0000313" key="3">
    <source>
        <dbReference type="WBParaSite" id="ASIM_0002158901-mRNA-1"/>
    </source>
</evidence>
<proteinExistence type="predicted"/>
<gene>
    <name evidence="1" type="ORF">ASIM_LOCUS20955</name>
</gene>
<organism evidence="3">
    <name type="scientific">Anisakis simplex</name>
    <name type="common">Herring worm</name>
    <dbReference type="NCBI Taxonomy" id="6269"/>
    <lineage>
        <taxon>Eukaryota</taxon>
        <taxon>Metazoa</taxon>
        <taxon>Ecdysozoa</taxon>
        <taxon>Nematoda</taxon>
        <taxon>Chromadorea</taxon>
        <taxon>Rhabditida</taxon>
        <taxon>Spirurina</taxon>
        <taxon>Ascaridomorpha</taxon>
        <taxon>Ascaridoidea</taxon>
        <taxon>Anisakidae</taxon>
        <taxon>Anisakis</taxon>
        <taxon>Anisakis simplex complex</taxon>
    </lineage>
</organism>
<accession>A0A0M3KKQ7</accession>
<reference evidence="1 2" key="2">
    <citation type="submission" date="2018-11" db="EMBL/GenBank/DDBJ databases">
        <authorList>
            <consortium name="Pathogen Informatics"/>
        </authorList>
    </citation>
    <scope>NUCLEOTIDE SEQUENCE [LARGE SCALE GENOMIC DNA]</scope>
</reference>
<dbReference type="AlphaFoldDB" id="A0A0M3KKQ7"/>
<reference evidence="3" key="1">
    <citation type="submission" date="2017-02" db="UniProtKB">
        <authorList>
            <consortium name="WormBaseParasite"/>
        </authorList>
    </citation>
    <scope>IDENTIFICATION</scope>
</reference>
<dbReference type="WBParaSite" id="ASIM_0002158901-mRNA-1">
    <property type="protein sequence ID" value="ASIM_0002158901-mRNA-1"/>
    <property type="gene ID" value="ASIM_0002158901"/>
</dbReference>
<dbReference type="Proteomes" id="UP000267096">
    <property type="component" value="Unassembled WGS sequence"/>
</dbReference>
<evidence type="ECO:0000313" key="2">
    <source>
        <dbReference type="Proteomes" id="UP000267096"/>
    </source>
</evidence>
<protein>
    <submittedName>
        <fullName evidence="3">FMN_red domain-containing protein</fullName>
    </submittedName>
</protein>
<dbReference type="EMBL" id="UYRR01041733">
    <property type="protein sequence ID" value="VDK81704.1"/>
    <property type="molecule type" value="Genomic_DNA"/>
</dbReference>